<proteinExistence type="predicted"/>
<protein>
    <recommendedName>
        <fullName evidence="1">Retroviral polymerase SH3-like domain-containing protein</fullName>
    </recommendedName>
</protein>
<dbReference type="InterPro" id="IPR057670">
    <property type="entry name" value="SH3_retrovirus"/>
</dbReference>
<reference evidence="2 3" key="1">
    <citation type="journal article" date="2022" name="G3 (Bethesda)">
        <title>Whole-genome sequence and methylome profiling of the almond [Prunus dulcis (Mill.) D.A. Webb] cultivar 'Nonpareil'.</title>
        <authorList>
            <person name="D'Amico-Willman K.M."/>
            <person name="Ouma W.Z."/>
            <person name="Meulia T."/>
            <person name="Sideli G.M."/>
            <person name="Gradziel T.M."/>
            <person name="Fresnedo-Ramirez J."/>
        </authorList>
    </citation>
    <scope>NUCLEOTIDE SEQUENCE [LARGE SCALE GENOMIC DNA]</scope>
    <source>
        <strain evidence="2">Clone GOH B32 T37-40</strain>
    </source>
</reference>
<organism evidence="2 3">
    <name type="scientific">Prunus dulcis</name>
    <name type="common">Almond</name>
    <name type="synonym">Amygdalus dulcis</name>
    <dbReference type="NCBI Taxonomy" id="3755"/>
    <lineage>
        <taxon>Eukaryota</taxon>
        <taxon>Viridiplantae</taxon>
        <taxon>Streptophyta</taxon>
        <taxon>Embryophyta</taxon>
        <taxon>Tracheophyta</taxon>
        <taxon>Spermatophyta</taxon>
        <taxon>Magnoliopsida</taxon>
        <taxon>eudicotyledons</taxon>
        <taxon>Gunneridae</taxon>
        <taxon>Pentapetalae</taxon>
        <taxon>rosids</taxon>
        <taxon>fabids</taxon>
        <taxon>Rosales</taxon>
        <taxon>Rosaceae</taxon>
        <taxon>Amygdaloideae</taxon>
        <taxon>Amygdaleae</taxon>
        <taxon>Prunus</taxon>
    </lineage>
</organism>
<keyword evidence="3" id="KW-1185">Reference proteome</keyword>
<gene>
    <name evidence="2" type="ORF">L3X38_011776</name>
</gene>
<evidence type="ECO:0000259" key="1">
    <source>
        <dbReference type="Pfam" id="PF25597"/>
    </source>
</evidence>
<evidence type="ECO:0000313" key="3">
    <source>
        <dbReference type="Proteomes" id="UP001054821"/>
    </source>
</evidence>
<feature type="domain" description="Retroviral polymerase SH3-like" evidence="1">
    <location>
        <begin position="17"/>
        <end position="76"/>
    </location>
</feature>
<dbReference type="Proteomes" id="UP001054821">
    <property type="component" value="Chromosome 2"/>
</dbReference>
<accession>A0AAD4ZFD7</accession>
<evidence type="ECO:0000313" key="2">
    <source>
        <dbReference type="EMBL" id="KAI5343900.1"/>
    </source>
</evidence>
<dbReference type="EMBL" id="JAJFAZ020000002">
    <property type="protein sequence ID" value="KAI5343900.1"/>
    <property type="molecule type" value="Genomic_DNA"/>
</dbReference>
<sequence>MELAISSNSWTISFKSAYAVIPTDEASKLKPKPLECILLDFQRGVKGYNIWDPVNMKKKLCRDVLFDEKTMPMNTTKKS</sequence>
<comment type="caution">
    <text evidence="2">The sequence shown here is derived from an EMBL/GenBank/DDBJ whole genome shotgun (WGS) entry which is preliminary data.</text>
</comment>
<dbReference type="Pfam" id="PF25597">
    <property type="entry name" value="SH3_retrovirus"/>
    <property type="match status" value="1"/>
</dbReference>
<dbReference type="AlphaFoldDB" id="A0AAD4ZFD7"/>
<name>A0AAD4ZFD7_PRUDU</name>